<proteinExistence type="predicted"/>
<evidence type="ECO:0000256" key="1">
    <source>
        <dbReference type="SAM" id="SignalP"/>
    </source>
</evidence>
<accession>A0A0V1B107</accession>
<feature type="signal peptide" evidence="1">
    <location>
        <begin position="1"/>
        <end position="21"/>
    </location>
</feature>
<sequence>MQLLRTRELLFLSGFSQIAHAVCSGIFTNADGGLIDLSEGSSFEVSFDHRIYGVNSAFRNKLPLSSILLLKLTRVSVDVEEVISHNRKQGHCSHPPHYAFDK</sequence>
<dbReference type="AlphaFoldDB" id="A0A0V1B107"/>
<gene>
    <name evidence="2" type="ORF">T01_4665</name>
</gene>
<evidence type="ECO:0008006" key="4">
    <source>
        <dbReference type="Google" id="ProtNLM"/>
    </source>
</evidence>
<keyword evidence="3" id="KW-1185">Reference proteome</keyword>
<dbReference type="Proteomes" id="UP000054776">
    <property type="component" value="Unassembled WGS sequence"/>
</dbReference>
<evidence type="ECO:0000313" key="3">
    <source>
        <dbReference type="Proteomes" id="UP000054776"/>
    </source>
</evidence>
<dbReference type="EMBL" id="JYDH01000134">
    <property type="protein sequence ID" value="KRY30674.1"/>
    <property type="molecule type" value="Genomic_DNA"/>
</dbReference>
<reference evidence="2 3" key="1">
    <citation type="submission" date="2015-01" db="EMBL/GenBank/DDBJ databases">
        <title>Evolution of Trichinella species and genotypes.</title>
        <authorList>
            <person name="Korhonen P.K."/>
            <person name="Edoardo P."/>
            <person name="Giuseppe L.R."/>
            <person name="Gasser R.B."/>
        </authorList>
    </citation>
    <scope>NUCLEOTIDE SEQUENCE [LARGE SCALE GENOMIC DNA]</scope>
    <source>
        <strain evidence="2">ISS3</strain>
    </source>
</reference>
<dbReference type="InParanoid" id="A0A0V1B107"/>
<feature type="chain" id="PRO_5006874815" description="Secreted protein" evidence="1">
    <location>
        <begin position="22"/>
        <end position="102"/>
    </location>
</feature>
<organism evidence="2 3">
    <name type="scientific">Trichinella spiralis</name>
    <name type="common">Trichina worm</name>
    <dbReference type="NCBI Taxonomy" id="6334"/>
    <lineage>
        <taxon>Eukaryota</taxon>
        <taxon>Metazoa</taxon>
        <taxon>Ecdysozoa</taxon>
        <taxon>Nematoda</taxon>
        <taxon>Enoplea</taxon>
        <taxon>Dorylaimia</taxon>
        <taxon>Trichinellida</taxon>
        <taxon>Trichinellidae</taxon>
        <taxon>Trichinella</taxon>
    </lineage>
</organism>
<evidence type="ECO:0000313" key="2">
    <source>
        <dbReference type="EMBL" id="KRY30674.1"/>
    </source>
</evidence>
<keyword evidence="1" id="KW-0732">Signal</keyword>
<name>A0A0V1B107_TRISP</name>
<comment type="caution">
    <text evidence="2">The sequence shown here is derived from an EMBL/GenBank/DDBJ whole genome shotgun (WGS) entry which is preliminary data.</text>
</comment>
<protein>
    <recommendedName>
        <fullName evidence="4">Secreted protein</fullName>
    </recommendedName>
</protein>